<evidence type="ECO:0000256" key="2">
    <source>
        <dbReference type="ARBA" id="ARBA00023315"/>
    </source>
</evidence>
<keyword evidence="5" id="KW-1185">Reference proteome</keyword>
<dbReference type="PANTHER" id="PTHR43877">
    <property type="entry name" value="AMINOALKYLPHOSPHONATE N-ACETYLTRANSFERASE-RELATED-RELATED"/>
    <property type="match status" value="1"/>
</dbReference>
<dbReference type="RefSeq" id="WP_184239866.1">
    <property type="nucleotide sequence ID" value="NZ_JACHMJ010000001.1"/>
</dbReference>
<keyword evidence="1 4" id="KW-0808">Transferase</keyword>
<dbReference type="CDD" id="cd04301">
    <property type="entry name" value="NAT_SF"/>
    <property type="match status" value="1"/>
</dbReference>
<dbReference type="AlphaFoldDB" id="A0A841AU14"/>
<dbReference type="PROSITE" id="PS51186">
    <property type="entry name" value="GNAT"/>
    <property type="match status" value="1"/>
</dbReference>
<feature type="domain" description="N-acetyltransferase" evidence="3">
    <location>
        <begin position="1"/>
        <end position="150"/>
    </location>
</feature>
<reference evidence="4 5" key="1">
    <citation type="submission" date="2020-08" db="EMBL/GenBank/DDBJ databases">
        <title>Sequencing the genomes of 1000 actinobacteria strains.</title>
        <authorList>
            <person name="Klenk H.-P."/>
        </authorList>
    </citation>
    <scope>NUCLEOTIDE SEQUENCE [LARGE SCALE GENOMIC DNA]</scope>
    <source>
        <strain evidence="4 5">DSM 105784</strain>
    </source>
</reference>
<organism evidence="4 5">
    <name type="scientific">Conyzicola lurida</name>
    <dbReference type="NCBI Taxonomy" id="1172621"/>
    <lineage>
        <taxon>Bacteria</taxon>
        <taxon>Bacillati</taxon>
        <taxon>Actinomycetota</taxon>
        <taxon>Actinomycetes</taxon>
        <taxon>Micrococcales</taxon>
        <taxon>Microbacteriaceae</taxon>
        <taxon>Conyzicola</taxon>
    </lineage>
</organism>
<evidence type="ECO:0000259" key="3">
    <source>
        <dbReference type="PROSITE" id="PS51186"/>
    </source>
</evidence>
<sequence length="164" mass="17657">MIVTAVDWSNPDAEALRAAQRREIAQLYGTDDSEPGPAPTAADITAFFVAYTDDGTPVGCGGLRRLDDDHGEIKRMFVDASARGSGVSTAILHRLESFGLENGWSRLVLETGPAQLAAVRFYTREGFTPIDRFGYYVDSDDSLCFGKTLVPSDPAGDVVCEGCE</sequence>
<proteinExistence type="predicted"/>
<dbReference type="Pfam" id="PF00583">
    <property type="entry name" value="Acetyltransf_1"/>
    <property type="match status" value="1"/>
</dbReference>
<dbReference type="Proteomes" id="UP000536685">
    <property type="component" value="Unassembled WGS sequence"/>
</dbReference>
<dbReference type="Gene3D" id="3.40.630.30">
    <property type="match status" value="1"/>
</dbReference>
<dbReference type="InterPro" id="IPR016181">
    <property type="entry name" value="Acyl_CoA_acyltransferase"/>
</dbReference>
<evidence type="ECO:0000313" key="4">
    <source>
        <dbReference type="EMBL" id="MBB5845075.1"/>
    </source>
</evidence>
<accession>A0A841AU14</accession>
<dbReference type="PANTHER" id="PTHR43877:SF2">
    <property type="entry name" value="AMINOALKYLPHOSPHONATE N-ACETYLTRANSFERASE-RELATED"/>
    <property type="match status" value="1"/>
</dbReference>
<comment type="caution">
    <text evidence="4">The sequence shown here is derived from an EMBL/GenBank/DDBJ whole genome shotgun (WGS) entry which is preliminary data.</text>
</comment>
<keyword evidence="2" id="KW-0012">Acyltransferase</keyword>
<protein>
    <submittedName>
        <fullName evidence="4">GNAT superfamily N-acetyltransferase</fullName>
    </submittedName>
</protein>
<dbReference type="GO" id="GO:0016747">
    <property type="term" value="F:acyltransferase activity, transferring groups other than amino-acyl groups"/>
    <property type="evidence" value="ECO:0007669"/>
    <property type="project" value="InterPro"/>
</dbReference>
<gene>
    <name evidence="4" type="ORF">HD599_003398</name>
</gene>
<dbReference type="SUPFAM" id="SSF55729">
    <property type="entry name" value="Acyl-CoA N-acyltransferases (Nat)"/>
    <property type="match status" value="1"/>
</dbReference>
<evidence type="ECO:0000256" key="1">
    <source>
        <dbReference type="ARBA" id="ARBA00022679"/>
    </source>
</evidence>
<name>A0A841AU14_9MICO</name>
<evidence type="ECO:0000313" key="5">
    <source>
        <dbReference type="Proteomes" id="UP000536685"/>
    </source>
</evidence>
<dbReference type="InterPro" id="IPR000182">
    <property type="entry name" value="GNAT_dom"/>
</dbReference>
<dbReference type="InterPro" id="IPR050832">
    <property type="entry name" value="Bact_Acetyltransf"/>
</dbReference>
<dbReference type="EMBL" id="JACHMJ010000001">
    <property type="protein sequence ID" value="MBB5845075.1"/>
    <property type="molecule type" value="Genomic_DNA"/>
</dbReference>